<evidence type="ECO:0000313" key="2">
    <source>
        <dbReference type="Proteomes" id="UP000887581"/>
    </source>
</evidence>
<dbReference type="WBParaSite" id="sdigi.contig328.g7480.t1">
    <property type="protein sequence ID" value="sdigi.contig328.g7480.t1"/>
    <property type="gene ID" value="sdigi.contig328.g7480"/>
</dbReference>
<dbReference type="GO" id="GO:0005737">
    <property type="term" value="C:cytoplasm"/>
    <property type="evidence" value="ECO:0007669"/>
    <property type="project" value="TreeGrafter"/>
</dbReference>
<keyword evidence="2" id="KW-1185">Reference proteome</keyword>
<reference evidence="3" key="1">
    <citation type="submission" date="2022-11" db="UniProtKB">
        <authorList>
            <consortium name="WormBaseParasite"/>
        </authorList>
    </citation>
    <scope>IDENTIFICATION</scope>
</reference>
<dbReference type="Proteomes" id="UP000887581">
    <property type="component" value="Unplaced"/>
</dbReference>
<dbReference type="Gene3D" id="1.20.58.1520">
    <property type="match status" value="1"/>
</dbReference>
<name>A0A915PUH7_9BILA</name>
<organism evidence="2 3">
    <name type="scientific">Setaria digitata</name>
    <dbReference type="NCBI Taxonomy" id="48799"/>
    <lineage>
        <taxon>Eukaryota</taxon>
        <taxon>Metazoa</taxon>
        <taxon>Ecdysozoa</taxon>
        <taxon>Nematoda</taxon>
        <taxon>Chromadorea</taxon>
        <taxon>Rhabditida</taxon>
        <taxon>Spirurina</taxon>
        <taxon>Spiruromorpha</taxon>
        <taxon>Filarioidea</taxon>
        <taxon>Setariidae</taxon>
        <taxon>Setaria</taxon>
    </lineage>
</organism>
<evidence type="ECO:0000256" key="1">
    <source>
        <dbReference type="SAM" id="MobiDB-lite"/>
    </source>
</evidence>
<evidence type="ECO:0000313" key="3">
    <source>
        <dbReference type="WBParaSite" id="sdigi.contig328.g7480.t1"/>
    </source>
</evidence>
<feature type="region of interest" description="Disordered" evidence="1">
    <location>
        <begin position="528"/>
        <end position="575"/>
    </location>
</feature>
<dbReference type="GO" id="GO:0008017">
    <property type="term" value="F:microtubule binding"/>
    <property type="evidence" value="ECO:0007669"/>
    <property type="project" value="InterPro"/>
</dbReference>
<dbReference type="PANTHER" id="PTHR19321:SF41">
    <property type="entry name" value="FASCETTO-RELATED"/>
    <property type="match status" value="1"/>
</dbReference>
<dbReference type="AlphaFoldDB" id="A0A915PUH7"/>
<protein>
    <submittedName>
        <fullName evidence="3">Protein regulator of cytokinesis 1</fullName>
    </submittedName>
</protein>
<proteinExistence type="predicted"/>
<dbReference type="InterPro" id="IPR007145">
    <property type="entry name" value="MAP65_Ase1_PRC1"/>
</dbReference>
<dbReference type="Pfam" id="PF03999">
    <property type="entry name" value="MAP65_ASE1"/>
    <property type="match status" value="2"/>
</dbReference>
<dbReference type="GO" id="GO:1990023">
    <property type="term" value="C:mitotic spindle midzone"/>
    <property type="evidence" value="ECO:0007669"/>
    <property type="project" value="TreeGrafter"/>
</dbReference>
<dbReference type="PANTHER" id="PTHR19321">
    <property type="entry name" value="PROTEIN REGULATOR OF CYTOKINESIS 1 PRC1-RELATED"/>
    <property type="match status" value="1"/>
</dbReference>
<dbReference type="GO" id="GO:0051256">
    <property type="term" value="P:mitotic spindle midzone assembly"/>
    <property type="evidence" value="ECO:0007669"/>
    <property type="project" value="TreeGrafter"/>
</dbReference>
<accession>A0A915PUH7</accession>
<sequence>MLTPSDRSKSAVLVDLLKFQEMTKESLSRRRVSVNFSTAEAVSSIRDTIDRLNLLWDRVSMEECMRCRRIEKFFQYISDLLNQMVIDEEEMVEGIQGGIEEMNKQSEDLCKELHLPLISRTHLKPGSLALYRTLHQDVGRLQSLKIDRLQGQKKLVEELAQLAVQTGEEIEDLPSSTAICSDATIARLQDRVSNLNELLAERMGKCKQWQVDMKRWYKQMGTTPSKELGKTFTALDLDNEDLVWDKHFMDEFESAFDEVKSEYNEWIEQACFDYTETLLRLSELWDLCHVPDAERNIAREFNPTIHTVHDIQQAKEQVKSLEKFLADRAEVYKKMKEWKDLWQEKVEFERRANDKSRYHNRGCELQTALKLSRFAELILEICAVFLVLQLAAVAYPNRERQKFIANRLPIIQNELEGEVVKYESTHDNQILMDGLSPCEHIEFIMEEYRINKELERKRKKQVDMFTGSVSNISNTITPKKRGAPSNFATPSSSAKVAKVKPLTRLDQTTSKVPDMVLSHMKSVSASTASLHSVITPVRPPTTGPKTSSPLRSVDKGSRKPLKGFNLPPIYKTPKI</sequence>